<dbReference type="SMART" id="SM00895">
    <property type="entry name" value="FCD"/>
    <property type="match status" value="1"/>
</dbReference>
<keyword evidence="2 5" id="KW-0238">DNA-binding</keyword>
<dbReference type="EMBL" id="JAGGJU010000008">
    <property type="protein sequence ID" value="MBP1851585.1"/>
    <property type="molecule type" value="Genomic_DNA"/>
</dbReference>
<protein>
    <submittedName>
        <fullName evidence="5">DNA-binding FadR family transcriptional regulator</fullName>
    </submittedName>
</protein>
<dbReference type="PANTHER" id="PTHR43537">
    <property type="entry name" value="TRANSCRIPTIONAL REGULATOR, GNTR FAMILY"/>
    <property type="match status" value="1"/>
</dbReference>
<dbReference type="SUPFAM" id="SSF48008">
    <property type="entry name" value="GntR ligand-binding domain-like"/>
    <property type="match status" value="1"/>
</dbReference>
<comment type="caution">
    <text evidence="5">The sequence shown here is derived from an EMBL/GenBank/DDBJ whole genome shotgun (WGS) entry which is preliminary data.</text>
</comment>
<evidence type="ECO:0000313" key="5">
    <source>
        <dbReference type="EMBL" id="MBP1851585.1"/>
    </source>
</evidence>
<keyword evidence="6" id="KW-1185">Reference proteome</keyword>
<keyword evidence="1" id="KW-0805">Transcription regulation</keyword>
<sequence>MAIDFGQIRRSEHLPARIAAQIARDIAEGKLKPGDRLPTEHFLSKALGVSRSVVREAIAQLRNEGLVETRQGVGAFVTEPMARPIRIEQTDLYDRESFRDLFQLRVPLEVEAAGLAALNHTAEDIQQLDTALAHMTGAAKWTEEGIIADLAFHRAVAAATGNSYFTLFIGFVAERISLAINAARATAVLEEIVEITIAEHLAVRDAIAGGDMAKAREAMRRHLEGATSRLNLELP</sequence>
<dbReference type="Gene3D" id="1.20.120.530">
    <property type="entry name" value="GntR ligand-binding domain-like"/>
    <property type="match status" value="1"/>
</dbReference>
<evidence type="ECO:0000256" key="2">
    <source>
        <dbReference type="ARBA" id="ARBA00023125"/>
    </source>
</evidence>
<dbReference type="PANTHER" id="PTHR43537:SF44">
    <property type="entry name" value="GNTR FAMILY REGULATORY PROTEIN"/>
    <property type="match status" value="1"/>
</dbReference>
<evidence type="ECO:0000259" key="4">
    <source>
        <dbReference type="PROSITE" id="PS50949"/>
    </source>
</evidence>
<dbReference type="InterPro" id="IPR000524">
    <property type="entry name" value="Tscrpt_reg_HTH_GntR"/>
</dbReference>
<evidence type="ECO:0000256" key="3">
    <source>
        <dbReference type="ARBA" id="ARBA00023163"/>
    </source>
</evidence>
<dbReference type="PROSITE" id="PS50949">
    <property type="entry name" value="HTH_GNTR"/>
    <property type="match status" value="1"/>
</dbReference>
<keyword evidence="3" id="KW-0804">Transcription</keyword>
<dbReference type="Pfam" id="PF00392">
    <property type="entry name" value="GntR"/>
    <property type="match status" value="1"/>
</dbReference>
<dbReference type="CDD" id="cd07377">
    <property type="entry name" value="WHTH_GntR"/>
    <property type="match status" value="1"/>
</dbReference>
<dbReference type="InterPro" id="IPR008920">
    <property type="entry name" value="TF_FadR/GntR_C"/>
</dbReference>
<reference evidence="5 6" key="1">
    <citation type="submission" date="2021-03" db="EMBL/GenBank/DDBJ databases">
        <title>Genomic Encyclopedia of Type Strains, Phase IV (KMG-IV): sequencing the most valuable type-strain genomes for metagenomic binning, comparative biology and taxonomic classification.</title>
        <authorList>
            <person name="Goeker M."/>
        </authorList>
    </citation>
    <scope>NUCLEOTIDE SEQUENCE [LARGE SCALE GENOMIC DNA]</scope>
    <source>
        <strain evidence="5 6">DSM 21600</strain>
    </source>
</reference>
<dbReference type="Pfam" id="PF07729">
    <property type="entry name" value="FCD"/>
    <property type="match status" value="1"/>
</dbReference>
<dbReference type="RefSeq" id="WP_209946441.1">
    <property type="nucleotide sequence ID" value="NZ_JAGGJU010000008.1"/>
</dbReference>
<gene>
    <name evidence="5" type="ORF">J2Z17_003033</name>
</gene>
<dbReference type="Gene3D" id="1.10.10.10">
    <property type="entry name" value="Winged helix-like DNA-binding domain superfamily/Winged helix DNA-binding domain"/>
    <property type="match status" value="1"/>
</dbReference>
<organism evidence="5 6">
    <name type="scientific">Rhizobium halophytocola</name>
    <dbReference type="NCBI Taxonomy" id="735519"/>
    <lineage>
        <taxon>Bacteria</taxon>
        <taxon>Pseudomonadati</taxon>
        <taxon>Pseudomonadota</taxon>
        <taxon>Alphaproteobacteria</taxon>
        <taxon>Hyphomicrobiales</taxon>
        <taxon>Rhizobiaceae</taxon>
        <taxon>Rhizobium/Agrobacterium group</taxon>
        <taxon>Rhizobium</taxon>
    </lineage>
</organism>
<feature type="domain" description="HTH gntR-type" evidence="4">
    <location>
        <begin position="12"/>
        <end position="80"/>
    </location>
</feature>
<dbReference type="Proteomes" id="UP000759443">
    <property type="component" value="Unassembled WGS sequence"/>
</dbReference>
<dbReference type="SMART" id="SM00345">
    <property type="entry name" value="HTH_GNTR"/>
    <property type="match status" value="1"/>
</dbReference>
<dbReference type="InterPro" id="IPR036390">
    <property type="entry name" value="WH_DNA-bd_sf"/>
</dbReference>
<dbReference type="PRINTS" id="PR00035">
    <property type="entry name" value="HTHGNTR"/>
</dbReference>
<dbReference type="GO" id="GO:0003677">
    <property type="term" value="F:DNA binding"/>
    <property type="evidence" value="ECO:0007669"/>
    <property type="project" value="UniProtKB-KW"/>
</dbReference>
<proteinExistence type="predicted"/>
<name>A0ABS4E0X8_9HYPH</name>
<evidence type="ECO:0000256" key="1">
    <source>
        <dbReference type="ARBA" id="ARBA00023015"/>
    </source>
</evidence>
<dbReference type="InterPro" id="IPR036388">
    <property type="entry name" value="WH-like_DNA-bd_sf"/>
</dbReference>
<dbReference type="InterPro" id="IPR011711">
    <property type="entry name" value="GntR_C"/>
</dbReference>
<accession>A0ABS4E0X8</accession>
<evidence type="ECO:0000313" key="6">
    <source>
        <dbReference type="Proteomes" id="UP000759443"/>
    </source>
</evidence>
<dbReference type="SUPFAM" id="SSF46785">
    <property type="entry name" value="Winged helix' DNA-binding domain"/>
    <property type="match status" value="1"/>
</dbReference>